<name>A0A9X6RPL6_HYPEX</name>
<proteinExistence type="predicted"/>
<evidence type="ECO:0000313" key="1">
    <source>
        <dbReference type="EMBL" id="OWA55222.1"/>
    </source>
</evidence>
<organism evidence="1 2">
    <name type="scientific">Hypsibius exemplaris</name>
    <name type="common">Freshwater tardigrade</name>
    <dbReference type="NCBI Taxonomy" id="2072580"/>
    <lineage>
        <taxon>Eukaryota</taxon>
        <taxon>Metazoa</taxon>
        <taxon>Ecdysozoa</taxon>
        <taxon>Tardigrada</taxon>
        <taxon>Eutardigrada</taxon>
        <taxon>Parachela</taxon>
        <taxon>Hypsibioidea</taxon>
        <taxon>Hypsibiidae</taxon>
        <taxon>Hypsibius</taxon>
    </lineage>
</organism>
<dbReference type="EMBL" id="MTYJ01000588">
    <property type="protein sequence ID" value="OWA55222.1"/>
    <property type="molecule type" value="Genomic_DNA"/>
</dbReference>
<gene>
    <name evidence="1" type="ORF">BV898_19610</name>
</gene>
<dbReference type="AlphaFoldDB" id="A0A9X6RPL6"/>
<comment type="caution">
    <text evidence="1">The sequence shown here is derived from an EMBL/GenBank/DDBJ whole genome shotgun (WGS) entry which is preliminary data.</text>
</comment>
<dbReference type="Proteomes" id="UP000192578">
    <property type="component" value="Unassembled WGS sequence"/>
</dbReference>
<reference evidence="2" key="1">
    <citation type="submission" date="2017-01" db="EMBL/GenBank/DDBJ databases">
        <title>Comparative genomics of anhydrobiosis in the tardigrade Hypsibius dujardini.</title>
        <authorList>
            <person name="Yoshida Y."/>
            <person name="Koutsovoulos G."/>
            <person name="Laetsch D."/>
            <person name="Stevens L."/>
            <person name="Kumar S."/>
            <person name="Horikawa D."/>
            <person name="Ishino K."/>
            <person name="Komine S."/>
            <person name="Tomita M."/>
            <person name="Blaxter M."/>
            <person name="Arakawa K."/>
        </authorList>
    </citation>
    <scope>NUCLEOTIDE SEQUENCE [LARGE SCALE GENOMIC DNA]</scope>
    <source>
        <strain evidence="2">Z151</strain>
    </source>
</reference>
<protein>
    <submittedName>
        <fullName evidence="1">Uncharacterized protein</fullName>
    </submittedName>
</protein>
<sequence length="284" mass="31890">MAFWETDLLFDNVSEVAAGLSSAGSGRSFIYRMASRSCWSSEPSRWLSAFLWFFRLAQTRHPREVSQCPRAVVRGGYRYCDLFGLACSRKPYGWPLPLVSGNSTLWLSGECPVAVASGPVPVGRRQSLTLVHWCAVLSVFWDSSRFSSLHRPGVGYSGALEVRPHSDGCRFVGGVDHVDLCSQMRLFNPRAPLRALLLRCMDLERICEDVARTKRGRCTVRSRNHWRLEQRAFDRDPASGAEHARWSSFVPGQERGHEEPNTRILGLGAYLHDEINILQAAGHV</sequence>
<accession>A0A9X6RPL6</accession>
<keyword evidence="2" id="KW-1185">Reference proteome</keyword>
<evidence type="ECO:0000313" key="2">
    <source>
        <dbReference type="Proteomes" id="UP000192578"/>
    </source>
</evidence>